<proteinExistence type="predicted"/>
<organism evidence="1 2">
    <name type="scientific">Purpureocillium lilacinum</name>
    <name type="common">Paecilomyces lilacinus</name>
    <dbReference type="NCBI Taxonomy" id="33203"/>
    <lineage>
        <taxon>Eukaryota</taxon>
        <taxon>Fungi</taxon>
        <taxon>Dikarya</taxon>
        <taxon>Ascomycota</taxon>
        <taxon>Pezizomycotina</taxon>
        <taxon>Sordariomycetes</taxon>
        <taxon>Hypocreomycetidae</taxon>
        <taxon>Hypocreales</taxon>
        <taxon>Ophiocordycipitaceae</taxon>
        <taxon>Purpureocillium</taxon>
    </lineage>
</organism>
<reference evidence="1" key="1">
    <citation type="submission" date="2024-12" db="EMBL/GenBank/DDBJ databases">
        <title>Comparative genomics and development of molecular markers within Purpureocillium lilacinum and among Purpureocillium species.</title>
        <authorList>
            <person name="Yeh Z.-Y."/>
            <person name="Ni N.-T."/>
            <person name="Lo P.-H."/>
            <person name="Mushyakhwo K."/>
            <person name="Lin C.-F."/>
            <person name="Nai Y.-S."/>
        </authorList>
    </citation>
    <scope>NUCLEOTIDE SEQUENCE</scope>
    <source>
        <strain evidence="1">NCHU-NPUST-175</strain>
    </source>
</reference>
<comment type="caution">
    <text evidence="1">The sequence shown here is derived from an EMBL/GenBank/DDBJ whole genome shotgun (WGS) entry which is preliminary data.</text>
</comment>
<keyword evidence="2" id="KW-1185">Reference proteome</keyword>
<gene>
    <name evidence="1" type="ORF">ACCO45_005111</name>
</gene>
<sequence>MSQLPTLVFVPGAWHKPACYDKIIALLRERHRLKCIAITLPSTTGDPNATFKDDLDAARAAISGETTQGRDVVVIAHSYGGMVGNSAVKGFARSNSSNSSSTDGHVIGIILIASGFTFTGATGFAELVADPRDFFYHDLPAEEAEHWAAQLTPQSLKALFEGGEHAYAGWQDVPAWLIGTTEDRGLPLVVQRMQVGMAREMGARVEHRELATSHSPFLSRPEETTRLVVEAVEAFAGTSVEGAAPVDETTEGRLRAQEALPVPRLWRPLTWFRFGLPLVFGHMIGRSILIFTWGRRLWRSR</sequence>
<name>A0ACC4DVT5_PURLI</name>
<dbReference type="EMBL" id="JBGNUJ010000004">
    <property type="protein sequence ID" value="KAL3959994.1"/>
    <property type="molecule type" value="Genomic_DNA"/>
</dbReference>
<dbReference type="Proteomes" id="UP001638806">
    <property type="component" value="Unassembled WGS sequence"/>
</dbReference>
<protein>
    <submittedName>
        <fullName evidence="1">Uncharacterized protein</fullName>
    </submittedName>
</protein>
<evidence type="ECO:0000313" key="1">
    <source>
        <dbReference type="EMBL" id="KAL3959994.1"/>
    </source>
</evidence>
<accession>A0ACC4DVT5</accession>
<evidence type="ECO:0000313" key="2">
    <source>
        <dbReference type="Proteomes" id="UP001638806"/>
    </source>
</evidence>